<sequence>MVDAGRRGTRGWARRQARGKVSGVRTHGQALDRAVMGTRTRGDKRTDARVDARHVTGACVHACTQKNVRGAWRVQELPSGDWRCTSARTGTRTVTGARLGARVGDGCTVHPRARSSPEMIETT</sequence>
<dbReference type="Proteomes" id="UP000233551">
    <property type="component" value="Unassembled WGS sequence"/>
</dbReference>
<gene>
    <name evidence="2" type="ORF">CRG98_014851</name>
</gene>
<proteinExistence type="predicted"/>
<feature type="compositionally biased region" description="Basic residues" evidence="1">
    <location>
        <begin position="7"/>
        <end position="18"/>
    </location>
</feature>
<name>A0A2I0K8B9_PUNGR</name>
<evidence type="ECO:0000313" key="2">
    <source>
        <dbReference type="EMBL" id="PKI64782.1"/>
    </source>
</evidence>
<dbReference type="AlphaFoldDB" id="A0A2I0K8B9"/>
<reference evidence="2 3" key="1">
    <citation type="submission" date="2017-11" db="EMBL/GenBank/DDBJ databases">
        <title>De-novo sequencing of pomegranate (Punica granatum L.) genome.</title>
        <authorList>
            <person name="Akparov Z."/>
            <person name="Amiraslanov A."/>
            <person name="Hajiyeva S."/>
            <person name="Abbasov M."/>
            <person name="Kaur K."/>
            <person name="Hamwieh A."/>
            <person name="Solovyev V."/>
            <person name="Salamov A."/>
            <person name="Braich B."/>
            <person name="Kosarev P."/>
            <person name="Mahmoud A."/>
            <person name="Hajiyev E."/>
            <person name="Babayeva S."/>
            <person name="Izzatullayeva V."/>
            <person name="Mammadov A."/>
            <person name="Mammadov A."/>
            <person name="Sharifova S."/>
            <person name="Ojaghi J."/>
            <person name="Eynullazada K."/>
            <person name="Bayramov B."/>
            <person name="Abdulazimova A."/>
            <person name="Shahmuradov I."/>
        </authorList>
    </citation>
    <scope>NUCLEOTIDE SEQUENCE [LARGE SCALE GENOMIC DNA]</scope>
    <source>
        <strain evidence="3">cv. AG2017</strain>
        <tissue evidence="2">Leaf</tissue>
    </source>
</reference>
<evidence type="ECO:0000313" key="3">
    <source>
        <dbReference type="Proteomes" id="UP000233551"/>
    </source>
</evidence>
<dbReference type="EMBL" id="PGOL01000795">
    <property type="protein sequence ID" value="PKI64782.1"/>
    <property type="molecule type" value="Genomic_DNA"/>
</dbReference>
<accession>A0A2I0K8B9</accession>
<feature type="region of interest" description="Disordered" evidence="1">
    <location>
        <begin position="1"/>
        <end position="28"/>
    </location>
</feature>
<keyword evidence="3" id="KW-1185">Reference proteome</keyword>
<comment type="caution">
    <text evidence="2">The sequence shown here is derived from an EMBL/GenBank/DDBJ whole genome shotgun (WGS) entry which is preliminary data.</text>
</comment>
<protein>
    <submittedName>
        <fullName evidence="2">Uncharacterized protein</fullName>
    </submittedName>
</protein>
<organism evidence="2 3">
    <name type="scientific">Punica granatum</name>
    <name type="common">Pomegranate</name>
    <dbReference type="NCBI Taxonomy" id="22663"/>
    <lineage>
        <taxon>Eukaryota</taxon>
        <taxon>Viridiplantae</taxon>
        <taxon>Streptophyta</taxon>
        <taxon>Embryophyta</taxon>
        <taxon>Tracheophyta</taxon>
        <taxon>Spermatophyta</taxon>
        <taxon>Magnoliopsida</taxon>
        <taxon>eudicotyledons</taxon>
        <taxon>Gunneridae</taxon>
        <taxon>Pentapetalae</taxon>
        <taxon>rosids</taxon>
        <taxon>malvids</taxon>
        <taxon>Myrtales</taxon>
        <taxon>Lythraceae</taxon>
        <taxon>Punica</taxon>
    </lineage>
</organism>
<evidence type="ECO:0000256" key="1">
    <source>
        <dbReference type="SAM" id="MobiDB-lite"/>
    </source>
</evidence>